<keyword evidence="2" id="KW-1185">Reference proteome</keyword>
<evidence type="ECO:0000313" key="2">
    <source>
        <dbReference type="Proteomes" id="UP000184600"/>
    </source>
</evidence>
<accession>A0A1M7YYZ1</accession>
<reference evidence="2" key="1">
    <citation type="submission" date="2016-12" db="EMBL/GenBank/DDBJ databases">
        <authorList>
            <person name="Rodrigo-Torres L."/>
            <person name="Arahal R.D."/>
            <person name="Lucena T."/>
        </authorList>
    </citation>
    <scope>NUCLEOTIDE SEQUENCE [LARGE SCALE GENOMIC DNA]</scope>
</reference>
<proteinExistence type="predicted"/>
<dbReference type="RefSeq" id="WP_143169385.1">
    <property type="nucleotide sequence ID" value="NZ_AP024897.1"/>
</dbReference>
<dbReference type="OrthoDB" id="9974170at2"/>
<dbReference type="EMBL" id="FRFG01000048">
    <property type="protein sequence ID" value="SHO57868.1"/>
    <property type="molecule type" value="Genomic_DNA"/>
</dbReference>
<dbReference type="Proteomes" id="UP000184600">
    <property type="component" value="Unassembled WGS sequence"/>
</dbReference>
<sequence>MEFSERQLETLLMLSSEREMNEKMRTAVRLCNNQGWSYRLAAHKAGVTKQGIYKAMKKLKESHQIILQGYANYI</sequence>
<name>A0A1M7YYZ1_9VIBR</name>
<gene>
    <name evidence="1" type="ORF">VQ7734_03638</name>
</gene>
<evidence type="ECO:0008006" key="3">
    <source>
        <dbReference type="Google" id="ProtNLM"/>
    </source>
</evidence>
<protein>
    <recommendedName>
        <fullName evidence="3">TrfB transcriptional repressor protein domain-containing protein</fullName>
    </recommendedName>
</protein>
<evidence type="ECO:0000313" key="1">
    <source>
        <dbReference type="EMBL" id="SHO57868.1"/>
    </source>
</evidence>
<dbReference type="AlphaFoldDB" id="A0A1M7YYZ1"/>
<organism evidence="1 2">
    <name type="scientific">Vibrio quintilis</name>
    <dbReference type="NCBI Taxonomy" id="1117707"/>
    <lineage>
        <taxon>Bacteria</taxon>
        <taxon>Pseudomonadati</taxon>
        <taxon>Pseudomonadota</taxon>
        <taxon>Gammaproteobacteria</taxon>
        <taxon>Vibrionales</taxon>
        <taxon>Vibrionaceae</taxon>
        <taxon>Vibrio</taxon>
    </lineage>
</organism>
<dbReference type="STRING" id="1117707.VQ7734_03638"/>